<dbReference type="InterPro" id="IPR018825">
    <property type="entry name" value="DUF2427"/>
</dbReference>
<comment type="subcellular location">
    <subcellularLocation>
        <location evidence="1">Membrane</location>
    </subcellularLocation>
</comment>
<evidence type="ECO:0000256" key="6">
    <source>
        <dbReference type="ARBA" id="ARBA00023136"/>
    </source>
</evidence>
<evidence type="ECO:0000256" key="3">
    <source>
        <dbReference type="ARBA" id="ARBA00022692"/>
    </source>
</evidence>
<dbReference type="AlphaFoldDB" id="A0A9P8ZSH2"/>
<feature type="region of interest" description="Disordered" evidence="7">
    <location>
        <begin position="426"/>
        <end position="466"/>
    </location>
</feature>
<evidence type="ECO:0000259" key="10">
    <source>
        <dbReference type="PROSITE" id="PS50836"/>
    </source>
</evidence>
<dbReference type="PANTHER" id="PTHR47797">
    <property type="entry name" value="DEHYDROGENASE, PUTATIVE (AFU_ORTHOLOGUE AFUA_8G05805)-RELATED"/>
    <property type="match status" value="1"/>
</dbReference>
<dbReference type="CDD" id="cd08760">
    <property type="entry name" value="Cyt_b561_FRRS1_like"/>
    <property type="match status" value="1"/>
</dbReference>
<name>A0A9P8ZSH2_9PEZI</name>
<dbReference type="GeneID" id="70125320"/>
<dbReference type="RefSeq" id="XP_045954872.1">
    <property type="nucleotide sequence ID" value="XM_046096427.1"/>
</dbReference>
<reference evidence="12" key="1">
    <citation type="journal article" date="2021" name="Nat. Commun.">
        <title>Genetic determinants of endophytism in the Arabidopsis root mycobiome.</title>
        <authorList>
            <person name="Mesny F."/>
            <person name="Miyauchi S."/>
            <person name="Thiergart T."/>
            <person name="Pickel B."/>
            <person name="Atanasova L."/>
            <person name="Karlsson M."/>
            <person name="Huettel B."/>
            <person name="Barry K.W."/>
            <person name="Haridas S."/>
            <person name="Chen C."/>
            <person name="Bauer D."/>
            <person name="Andreopoulos W."/>
            <person name="Pangilinan J."/>
            <person name="LaButti K."/>
            <person name="Riley R."/>
            <person name="Lipzen A."/>
            <person name="Clum A."/>
            <person name="Drula E."/>
            <person name="Henrissat B."/>
            <person name="Kohler A."/>
            <person name="Grigoriev I.V."/>
            <person name="Martin F.M."/>
            <person name="Hacquard S."/>
        </authorList>
    </citation>
    <scope>NUCLEOTIDE SEQUENCE</scope>
    <source>
        <strain evidence="12">MPI-SDFR-AT-0073</strain>
    </source>
</reference>
<feature type="compositionally biased region" description="Low complexity" evidence="7">
    <location>
        <begin position="231"/>
        <end position="248"/>
    </location>
</feature>
<accession>A0A9P8ZSH2</accession>
<dbReference type="CDD" id="cd09630">
    <property type="entry name" value="CDH_like_cytochrome"/>
    <property type="match status" value="1"/>
</dbReference>
<evidence type="ECO:0000256" key="9">
    <source>
        <dbReference type="SAM" id="SignalP"/>
    </source>
</evidence>
<keyword evidence="13" id="KW-1185">Reference proteome</keyword>
<evidence type="ECO:0000313" key="13">
    <source>
        <dbReference type="Proteomes" id="UP000758603"/>
    </source>
</evidence>
<gene>
    <name evidence="12" type="ORF">BKA67DRAFT_361591</name>
</gene>
<protein>
    <recommendedName>
        <fullName evidence="14">DOMON domain-containing protein</fullName>
    </recommendedName>
</protein>
<keyword evidence="6 8" id="KW-0472">Membrane</keyword>
<dbReference type="Pfam" id="PF10348">
    <property type="entry name" value="DUF2427"/>
    <property type="match status" value="1"/>
</dbReference>
<keyword evidence="2" id="KW-0813">Transport</keyword>
<evidence type="ECO:0000256" key="1">
    <source>
        <dbReference type="ARBA" id="ARBA00004370"/>
    </source>
</evidence>
<feature type="region of interest" description="Disordered" evidence="7">
    <location>
        <begin position="188"/>
        <end position="254"/>
    </location>
</feature>
<dbReference type="PANTHER" id="PTHR47797:SF4">
    <property type="entry name" value="DOMON DOMAIN-CONTAINING PROTEIN"/>
    <property type="match status" value="1"/>
</dbReference>
<feature type="transmembrane region" description="Helical" evidence="8">
    <location>
        <begin position="294"/>
        <end position="314"/>
    </location>
</feature>
<comment type="caution">
    <text evidence="12">The sequence shown here is derived from an EMBL/GenBank/DDBJ whole genome shotgun (WGS) entry which is preliminary data.</text>
</comment>
<feature type="chain" id="PRO_5040403266" description="DOMON domain-containing protein" evidence="9">
    <location>
        <begin position="22"/>
        <end position="466"/>
    </location>
</feature>
<feature type="domain" description="Cytochrome b561" evidence="11">
    <location>
        <begin position="226"/>
        <end position="419"/>
    </location>
</feature>
<dbReference type="PROSITE" id="PS50939">
    <property type="entry name" value="CYTOCHROME_B561"/>
    <property type="match status" value="1"/>
</dbReference>
<dbReference type="Pfam" id="PF16010">
    <property type="entry name" value="CDH-cyt"/>
    <property type="match status" value="1"/>
</dbReference>
<feature type="domain" description="DOMON" evidence="10">
    <location>
        <begin position="34"/>
        <end position="157"/>
    </location>
</feature>
<keyword evidence="3 8" id="KW-0812">Transmembrane</keyword>
<dbReference type="PROSITE" id="PS50836">
    <property type="entry name" value="DOMON"/>
    <property type="match status" value="1"/>
</dbReference>
<evidence type="ECO:0000256" key="8">
    <source>
        <dbReference type="SAM" id="Phobius"/>
    </source>
</evidence>
<feature type="transmembrane region" description="Helical" evidence="8">
    <location>
        <begin position="366"/>
        <end position="387"/>
    </location>
</feature>
<feature type="transmembrane region" description="Helical" evidence="8">
    <location>
        <begin position="326"/>
        <end position="346"/>
    </location>
</feature>
<feature type="compositionally biased region" description="Polar residues" evidence="7">
    <location>
        <begin position="188"/>
        <end position="197"/>
    </location>
</feature>
<evidence type="ECO:0008006" key="14">
    <source>
        <dbReference type="Google" id="ProtNLM"/>
    </source>
</evidence>
<sequence>MRSILTAAALTALTQSTLTLADVQKYCPSSNICYRVAVPEAAAASGSGNLYFQIEAPTSYTWVALGTGSQMRGSYMFIMYTDGAGNVTVSPRLGTNHQMPVEDTSSTAADITLLAGSGVDGSTMRANILCTSCNSWNGGSMSLGDTSSSWIAAWKSGSSIGSTSRDASIQQHDSTDSWNINLQQATVSSDSNPFVTTSGDSNSGSSGSGSGSGSDSSSGSSGSSGSGDGNSGSSSNSGSNSGSSSSGGVSQNTSNNQTPRLIAAHGIIMAITFVIMYPIGSILMPLLGKWAIHAAWHIVSFIMMWVGFALGVVVSQRTFINFTASHTILGTVVTALMVVQPVLGFVHHRQYLKTQSRGAISHAHIWYGRILMLLGVINGGLGLQLASAAQSLIIAYAVVAAIIGVAYIAVKLFNFFRKRRTGSLRSEKIGSNGSTGRHDKYSPTQGEEVELPRRPHGSGRERGHEH</sequence>
<dbReference type="GO" id="GO:0016020">
    <property type="term" value="C:membrane"/>
    <property type="evidence" value="ECO:0007669"/>
    <property type="project" value="UniProtKB-SubCell"/>
</dbReference>
<feature type="signal peptide" evidence="9">
    <location>
        <begin position="1"/>
        <end position="21"/>
    </location>
</feature>
<keyword evidence="4" id="KW-0249">Electron transport</keyword>
<evidence type="ECO:0000313" key="12">
    <source>
        <dbReference type="EMBL" id="KAH6648365.1"/>
    </source>
</evidence>
<evidence type="ECO:0000259" key="11">
    <source>
        <dbReference type="PROSITE" id="PS50939"/>
    </source>
</evidence>
<dbReference type="OrthoDB" id="19261at2759"/>
<evidence type="ECO:0000256" key="2">
    <source>
        <dbReference type="ARBA" id="ARBA00022448"/>
    </source>
</evidence>
<keyword evidence="9" id="KW-0732">Signal</keyword>
<dbReference type="Gene3D" id="2.60.40.1210">
    <property type="entry name" value="Cellobiose dehydrogenase, cytochrome domain"/>
    <property type="match status" value="1"/>
</dbReference>
<dbReference type="InterPro" id="IPR006593">
    <property type="entry name" value="Cyt_b561/ferric_Rdtase_TM"/>
</dbReference>
<dbReference type="Proteomes" id="UP000758603">
    <property type="component" value="Unassembled WGS sequence"/>
</dbReference>
<feature type="transmembrane region" description="Helical" evidence="8">
    <location>
        <begin position="262"/>
        <end position="287"/>
    </location>
</feature>
<organism evidence="12 13">
    <name type="scientific">Truncatella angustata</name>
    <dbReference type="NCBI Taxonomy" id="152316"/>
    <lineage>
        <taxon>Eukaryota</taxon>
        <taxon>Fungi</taxon>
        <taxon>Dikarya</taxon>
        <taxon>Ascomycota</taxon>
        <taxon>Pezizomycotina</taxon>
        <taxon>Sordariomycetes</taxon>
        <taxon>Xylariomycetidae</taxon>
        <taxon>Amphisphaeriales</taxon>
        <taxon>Sporocadaceae</taxon>
        <taxon>Truncatella</taxon>
    </lineage>
</organism>
<dbReference type="EMBL" id="JAGPXC010000007">
    <property type="protein sequence ID" value="KAH6648365.1"/>
    <property type="molecule type" value="Genomic_DNA"/>
</dbReference>
<keyword evidence="5 8" id="KW-1133">Transmembrane helix</keyword>
<feature type="transmembrane region" description="Helical" evidence="8">
    <location>
        <begin position="393"/>
        <end position="416"/>
    </location>
</feature>
<dbReference type="SMART" id="SM00665">
    <property type="entry name" value="B561"/>
    <property type="match status" value="1"/>
</dbReference>
<feature type="compositionally biased region" description="Basic and acidic residues" evidence="7">
    <location>
        <begin position="450"/>
        <end position="466"/>
    </location>
</feature>
<dbReference type="InterPro" id="IPR015920">
    <property type="entry name" value="Cellobiose_DH-like_cyt"/>
</dbReference>
<dbReference type="InterPro" id="IPR005018">
    <property type="entry name" value="DOMON_domain"/>
</dbReference>
<dbReference type="SUPFAM" id="SSF49344">
    <property type="entry name" value="CBD9-like"/>
    <property type="match status" value="1"/>
</dbReference>
<proteinExistence type="predicted"/>
<evidence type="ECO:0000256" key="4">
    <source>
        <dbReference type="ARBA" id="ARBA00022982"/>
    </source>
</evidence>
<evidence type="ECO:0000256" key="7">
    <source>
        <dbReference type="SAM" id="MobiDB-lite"/>
    </source>
</evidence>
<evidence type="ECO:0000256" key="5">
    <source>
        <dbReference type="ARBA" id="ARBA00022989"/>
    </source>
</evidence>
<dbReference type="Gene3D" id="1.20.120.1770">
    <property type="match status" value="1"/>
</dbReference>